<reference evidence="4" key="1">
    <citation type="submission" date="2018-03" db="EMBL/GenBank/DDBJ databases">
        <title>Genome sequencing of Melaminivora sp. strain SC2-7.</title>
        <authorList>
            <person name="Kim S.-J."/>
            <person name="Heo J."/>
            <person name="Ahn J.-H."/>
            <person name="Kwon S.-W."/>
        </authorList>
    </citation>
    <scope>NUCLEOTIDE SEQUENCE [LARGE SCALE GENOMIC DNA]</scope>
    <source>
        <strain evidence="4">SC2-7</strain>
    </source>
</reference>
<evidence type="ECO:0000256" key="2">
    <source>
        <dbReference type="SAM" id="Phobius"/>
    </source>
</evidence>
<accession>A0A2P1NLD2</accession>
<dbReference type="KEGG" id="melm:C7H73_09360"/>
<dbReference type="AlphaFoldDB" id="A0A2P1NLD2"/>
<name>A0A2P1NLD2_9BURK</name>
<evidence type="ECO:0000313" key="3">
    <source>
        <dbReference type="EMBL" id="AVP57843.1"/>
    </source>
</evidence>
<evidence type="ECO:0000256" key="1">
    <source>
        <dbReference type="SAM" id="MobiDB-lite"/>
    </source>
</evidence>
<dbReference type="RefSeq" id="WP_106846396.1">
    <property type="nucleotide sequence ID" value="NZ_CP027792.1"/>
</dbReference>
<dbReference type="Proteomes" id="UP000241829">
    <property type="component" value="Chromosome"/>
</dbReference>
<dbReference type="OrthoDB" id="8565731at2"/>
<keyword evidence="2" id="KW-0472">Membrane</keyword>
<proteinExistence type="predicted"/>
<keyword evidence="2" id="KW-0812">Transmembrane</keyword>
<feature type="compositionally biased region" description="Low complexity" evidence="1">
    <location>
        <begin position="67"/>
        <end position="96"/>
    </location>
</feature>
<evidence type="ECO:0000313" key="4">
    <source>
        <dbReference type="Proteomes" id="UP000241829"/>
    </source>
</evidence>
<evidence type="ECO:0008006" key="5">
    <source>
        <dbReference type="Google" id="ProtNLM"/>
    </source>
</evidence>
<dbReference type="EMBL" id="CP027792">
    <property type="protein sequence ID" value="AVP57843.1"/>
    <property type="molecule type" value="Genomic_DNA"/>
</dbReference>
<organism evidence="3 4">
    <name type="scientific">Pulveribacter suum</name>
    <dbReference type="NCBI Taxonomy" id="2116657"/>
    <lineage>
        <taxon>Bacteria</taxon>
        <taxon>Pseudomonadati</taxon>
        <taxon>Pseudomonadota</taxon>
        <taxon>Betaproteobacteria</taxon>
        <taxon>Burkholderiales</taxon>
        <taxon>Comamonadaceae</taxon>
        <taxon>Pulveribacter</taxon>
    </lineage>
</organism>
<gene>
    <name evidence="3" type="ORF">C7H73_09360</name>
</gene>
<feature type="region of interest" description="Disordered" evidence="1">
    <location>
        <begin position="59"/>
        <end position="96"/>
    </location>
</feature>
<keyword evidence="2" id="KW-1133">Transmembrane helix</keyword>
<keyword evidence="4" id="KW-1185">Reference proteome</keyword>
<protein>
    <recommendedName>
        <fullName evidence="5">Transmembrane protein</fullName>
    </recommendedName>
</protein>
<sequence length="96" mass="10060">MYLVAIAWLYVTLMMAVAEATAPTGSVLGALITFALYGLLPLSIVLYILGTPGRKRALRERRERELQAASGGQPDAGGHAAAAPQDGAVAPVREEP</sequence>
<feature type="transmembrane region" description="Helical" evidence="2">
    <location>
        <begin position="30"/>
        <end position="49"/>
    </location>
</feature>